<gene>
    <name evidence="6" type="ORF">KY46_19240</name>
</gene>
<dbReference type="SUPFAM" id="SSF53850">
    <property type="entry name" value="Periplasmic binding protein-like II"/>
    <property type="match status" value="1"/>
</dbReference>
<dbReference type="InterPro" id="IPR000847">
    <property type="entry name" value="LysR_HTH_N"/>
</dbReference>
<evidence type="ECO:0000313" key="6">
    <source>
        <dbReference type="EMBL" id="KKC98288.1"/>
    </source>
</evidence>
<dbReference type="SUPFAM" id="SSF46785">
    <property type="entry name" value="Winged helix' DNA-binding domain"/>
    <property type="match status" value="1"/>
</dbReference>
<name>A0A0F5V838_9GAMM</name>
<proteinExistence type="inferred from homology"/>
<dbReference type="Proteomes" id="UP000033633">
    <property type="component" value="Unassembled WGS sequence"/>
</dbReference>
<dbReference type="InterPro" id="IPR036390">
    <property type="entry name" value="WH_DNA-bd_sf"/>
</dbReference>
<dbReference type="Gene3D" id="3.40.190.10">
    <property type="entry name" value="Periplasmic binding protein-like II"/>
    <property type="match status" value="2"/>
</dbReference>
<evidence type="ECO:0000259" key="5">
    <source>
        <dbReference type="PROSITE" id="PS50931"/>
    </source>
</evidence>
<dbReference type="OrthoDB" id="6787458at2"/>
<dbReference type="PANTHER" id="PTHR30537">
    <property type="entry name" value="HTH-TYPE TRANSCRIPTIONAL REGULATOR"/>
    <property type="match status" value="1"/>
</dbReference>
<dbReference type="GO" id="GO:0043565">
    <property type="term" value="F:sequence-specific DNA binding"/>
    <property type="evidence" value="ECO:0007669"/>
    <property type="project" value="TreeGrafter"/>
</dbReference>
<dbReference type="InterPro" id="IPR005119">
    <property type="entry name" value="LysR_subst-bd"/>
</dbReference>
<evidence type="ECO:0000256" key="3">
    <source>
        <dbReference type="ARBA" id="ARBA00023125"/>
    </source>
</evidence>
<dbReference type="GO" id="GO:0003700">
    <property type="term" value="F:DNA-binding transcription factor activity"/>
    <property type="evidence" value="ECO:0007669"/>
    <property type="project" value="InterPro"/>
</dbReference>
<evidence type="ECO:0000256" key="1">
    <source>
        <dbReference type="ARBA" id="ARBA00009437"/>
    </source>
</evidence>
<dbReference type="Pfam" id="PF00126">
    <property type="entry name" value="HTH_1"/>
    <property type="match status" value="1"/>
</dbReference>
<keyword evidence="4" id="KW-0804">Transcription</keyword>
<dbReference type="Gene3D" id="1.10.10.10">
    <property type="entry name" value="Winged helix-like DNA-binding domain superfamily/Winged helix DNA-binding domain"/>
    <property type="match status" value="1"/>
</dbReference>
<reference evidence="6 7" key="1">
    <citation type="submission" date="2014-12" db="EMBL/GenBank/DDBJ databases">
        <title>Mercury Reductase activity and rhizosphere competence traits in the genome of root associated Photobacterium halotolerans MELD1.</title>
        <authorList>
            <person name="Mathew D.C."/>
            <person name="Huang C.-C."/>
        </authorList>
    </citation>
    <scope>NUCLEOTIDE SEQUENCE [LARGE SCALE GENOMIC DNA]</scope>
    <source>
        <strain evidence="6 7">MELD1</strain>
    </source>
</reference>
<keyword evidence="7" id="KW-1185">Reference proteome</keyword>
<dbReference type="AlphaFoldDB" id="A0A0F5V838"/>
<dbReference type="InterPro" id="IPR058163">
    <property type="entry name" value="LysR-type_TF_proteobact-type"/>
</dbReference>
<protein>
    <recommendedName>
        <fullName evidence="5">HTH lysR-type domain-containing protein</fullName>
    </recommendedName>
</protein>
<dbReference type="PROSITE" id="PS50931">
    <property type="entry name" value="HTH_LYSR"/>
    <property type="match status" value="1"/>
</dbReference>
<dbReference type="STRING" id="265726.KY46_19240"/>
<dbReference type="PANTHER" id="PTHR30537:SF74">
    <property type="entry name" value="HTH-TYPE TRANSCRIPTIONAL REGULATOR TRPI"/>
    <property type="match status" value="1"/>
</dbReference>
<dbReference type="PATRIC" id="fig|265726.11.peg.2645"/>
<dbReference type="InterPro" id="IPR036388">
    <property type="entry name" value="WH-like_DNA-bd_sf"/>
</dbReference>
<organism evidence="6 7">
    <name type="scientific">Photobacterium halotolerans</name>
    <dbReference type="NCBI Taxonomy" id="265726"/>
    <lineage>
        <taxon>Bacteria</taxon>
        <taxon>Pseudomonadati</taxon>
        <taxon>Pseudomonadota</taxon>
        <taxon>Gammaproteobacteria</taxon>
        <taxon>Vibrionales</taxon>
        <taxon>Vibrionaceae</taxon>
        <taxon>Photobacterium</taxon>
    </lineage>
</organism>
<dbReference type="FunFam" id="1.10.10.10:FF:000038">
    <property type="entry name" value="Glycine cleavage system transcriptional activator"/>
    <property type="match status" value="1"/>
</dbReference>
<comment type="similarity">
    <text evidence="1">Belongs to the LysR transcriptional regulatory family.</text>
</comment>
<keyword evidence="3" id="KW-0238">DNA-binding</keyword>
<comment type="caution">
    <text evidence="6">The sequence shown here is derived from an EMBL/GenBank/DDBJ whole genome shotgun (WGS) entry which is preliminary data.</text>
</comment>
<sequence>MKLPSLNALRVFEAAARHQSLVKAAEELCVTQSAVSRQMTQLEGMLGLQLFERRNRGIFLTPQGEQLQAGCQEMFDILKQTLKALTAADNRTPLVVSCEPTIMMKWLIPRLADFQSQHPEIELHLSASGGPIDFRHSQADIAIRRDDFSWNPSDHAAIIGPELTGPVMLTEQWEQRASDTEPVTRLHSQTRPSAWQVWQQRSAQLIPARDEVWFEHFYIMLEAVYAGSGCGMGSIYMVGSDIKNRQLTAPFGFTPDGSSYCLLSPNAIESDERVVALLSWLRRAFQETAEGVMASLPARPSLAT</sequence>
<dbReference type="EMBL" id="JWYV01000022">
    <property type="protein sequence ID" value="KKC98288.1"/>
    <property type="molecule type" value="Genomic_DNA"/>
</dbReference>
<dbReference type="PRINTS" id="PR00039">
    <property type="entry name" value="HTHLYSR"/>
</dbReference>
<feature type="domain" description="HTH lysR-type" evidence="5">
    <location>
        <begin position="4"/>
        <end position="61"/>
    </location>
</feature>
<accession>A0A0F5V838</accession>
<dbReference type="Pfam" id="PF03466">
    <property type="entry name" value="LysR_substrate"/>
    <property type="match status" value="1"/>
</dbReference>
<evidence type="ECO:0000313" key="7">
    <source>
        <dbReference type="Proteomes" id="UP000033633"/>
    </source>
</evidence>
<evidence type="ECO:0000256" key="2">
    <source>
        <dbReference type="ARBA" id="ARBA00023015"/>
    </source>
</evidence>
<dbReference type="RefSeq" id="WP_046222217.1">
    <property type="nucleotide sequence ID" value="NZ_JWYV01000022.1"/>
</dbReference>
<keyword evidence="2" id="KW-0805">Transcription regulation</keyword>
<evidence type="ECO:0000256" key="4">
    <source>
        <dbReference type="ARBA" id="ARBA00023163"/>
    </source>
</evidence>
<dbReference type="GO" id="GO:0006351">
    <property type="term" value="P:DNA-templated transcription"/>
    <property type="evidence" value="ECO:0007669"/>
    <property type="project" value="TreeGrafter"/>
</dbReference>